<name>A0A2P2E7V8_9PROT</name>
<dbReference type="InterPro" id="IPR036365">
    <property type="entry name" value="PGBD-like_sf"/>
</dbReference>
<keyword evidence="8" id="KW-1185">Reference proteome</keyword>
<dbReference type="SUPFAM" id="SSF55846">
    <property type="entry name" value="N-acetylmuramoyl-L-alanine amidase-like"/>
    <property type="match status" value="1"/>
</dbReference>
<protein>
    <recommendedName>
        <fullName evidence="3">N-acetylmuramoyl-L-alanine amidase</fullName>
        <ecNumber evidence="3">3.5.1.28</ecNumber>
    </recommendedName>
</protein>
<evidence type="ECO:0000313" key="7">
    <source>
        <dbReference type="EMBL" id="GBF57146.1"/>
    </source>
</evidence>
<evidence type="ECO:0000256" key="3">
    <source>
        <dbReference type="ARBA" id="ARBA00011901"/>
    </source>
</evidence>
<reference evidence="7 8" key="1">
    <citation type="journal article" date="2018" name="Genome Announc.">
        <title>Draft Genome Sequence of "Candidatus Phycosocius bacilliformis," an Alphaproteobacterial Ectosymbiont of the Hydrocarbon-Producing Green Alga Botryococcus braunii.</title>
        <authorList>
            <person name="Tanabe Y."/>
            <person name="Yamaguchi H."/>
            <person name="Watanabe M.M."/>
        </authorList>
    </citation>
    <scope>NUCLEOTIDE SEQUENCE [LARGE SCALE GENOMIC DNA]</scope>
    <source>
        <strain evidence="7 8">BOTRYCO-2</strain>
    </source>
</reference>
<comment type="caution">
    <text evidence="7">The sequence shown here is derived from an EMBL/GenBank/DDBJ whole genome shotgun (WGS) entry which is preliminary data.</text>
</comment>
<evidence type="ECO:0000256" key="5">
    <source>
        <dbReference type="ARBA" id="ARBA00023316"/>
    </source>
</evidence>
<sequence>MLGNPNPARHRHQSRKRVVMPLEIIQSPSPNFDERKRPIRFVVLHYTGMQSADAALRVLSDPAPMRTAYVNDIPTNPLLPDGTPAPTTLVPAPMSRVSSHYLVYEDGRVFQLVDESKRAWHAGRGFWDGETDVNSASVGIEIANGGDDFGLPDYPDVQIEAVMSLVAQIMARHGLDRHHIIGHSDLAPMRKSDPGEKFPWKRFADAGLSIWPEPALEDGDQRNLFDQDGMMDRGIAAVQTGLATIGYGLTVNGILDTETRAVLRAFQRRFRPSKVDGFVDVETVSLVGRVAAILRPA</sequence>
<dbReference type="PANTHER" id="PTHR30417">
    <property type="entry name" value="N-ACETYLMURAMOYL-L-ALANINE AMIDASE AMID"/>
    <property type="match status" value="1"/>
</dbReference>
<dbReference type="AlphaFoldDB" id="A0A2P2E7V8"/>
<dbReference type="Gene3D" id="3.40.80.10">
    <property type="entry name" value="Peptidoglycan recognition protein-like"/>
    <property type="match status" value="1"/>
</dbReference>
<dbReference type="InterPro" id="IPR002477">
    <property type="entry name" value="Peptidoglycan-bd-like"/>
</dbReference>
<dbReference type="Gene3D" id="1.10.101.10">
    <property type="entry name" value="PGBD-like superfamily/PGBD"/>
    <property type="match status" value="1"/>
</dbReference>
<dbReference type="Pfam" id="PF01510">
    <property type="entry name" value="Amidase_2"/>
    <property type="match status" value="1"/>
</dbReference>
<keyword evidence="4 7" id="KW-0378">Hydrolase</keyword>
<evidence type="ECO:0000256" key="2">
    <source>
        <dbReference type="ARBA" id="ARBA00007553"/>
    </source>
</evidence>
<dbReference type="CDD" id="cd06583">
    <property type="entry name" value="PGRP"/>
    <property type="match status" value="1"/>
</dbReference>
<organism evidence="7 8">
    <name type="scientific">Candidatus Phycosocius bacilliformis</name>
    <dbReference type="NCBI Taxonomy" id="1445552"/>
    <lineage>
        <taxon>Bacteria</taxon>
        <taxon>Pseudomonadati</taxon>
        <taxon>Pseudomonadota</taxon>
        <taxon>Alphaproteobacteria</taxon>
        <taxon>Caulobacterales</taxon>
        <taxon>Caulobacterales incertae sedis</taxon>
        <taxon>Candidatus Phycosocius</taxon>
    </lineage>
</organism>
<dbReference type="GO" id="GO:0071555">
    <property type="term" value="P:cell wall organization"/>
    <property type="evidence" value="ECO:0007669"/>
    <property type="project" value="UniProtKB-KW"/>
</dbReference>
<proteinExistence type="inferred from homology"/>
<gene>
    <name evidence="7" type="primary">amiD</name>
    <name evidence="7" type="ORF">PbB2_00806</name>
</gene>
<accession>A0A2P2E7V8</accession>
<dbReference type="PANTHER" id="PTHR30417:SF1">
    <property type="entry name" value="N-ACETYLMURAMOYL-L-ALANINE AMIDASE AMID"/>
    <property type="match status" value="1"/>
</dbReference>
<dbReference type="Proteomes" id="UP000245086">
    <property type="component" value="Unassembled WGS sequence"/>
</dbReference>
<dbReference type="GO" id="GO:0019867">
    <property type="term" value="C:outer membrane"/>
    <property type="evidence" value="ECO:0007669"/>
    <property type="project" value="TreeGrafter"/>
</dbReference>
<dbReference type="GO" id="GO:0009254">
    <property type="term" value="P:peptidoglycan turnover"/>
    <property type="evidence" value="ECO:0007669"/>
    <property type="project" value="TreeGrafter"/>
</dbReference>
<feature type="domain" description="N-acetylmuramoyl-L-alanine amidase" evidence="6">
    <location>
        <begin position="27"/>
        <end position="195"/>
    </location>
</feature>
<dbReference type="Pfam" id="PF01471">
    <property type="entry name" value="PG_binding_1"/>
    <property type="match status" value="1"/>
</dbReference>
<dbReference type="SMART" id="SM00644">
    <property type="entry name" value="Ami_2"/>
    <property type="match status" value="1"/>
</dbReference>
<dbReference type="EC" id="3.5.1.28" evidence="3"/>
<dbReference type="EMBL" id="BFBR01000002">
    <property type="protein sequence ID" value="GBF57146.1"/>
    <property type="molecule type" value="Genomic_DNA"/>
</dbReference>
<dbReference type="InterPro" id="IPR051206">
    <property type="entry name" value="NAMLAA_amidase_2"/>
</dbReference>
<comment type="catalytic activity">
    <reaction evidence="1">
        <text>Hydrolyzes the link between N-acetylmuramoyl residues and L-amino acid residues in certain cell-wall glycopeptides.</text>
        <dbReference type="EC" id="3.5.1.28"/>
    </reaction>
</comment>
<evidence type="ECO:0000313" key="8">
    <source>
        <dbReference type="Proteomes" id="UP000245086"/>
    </source>
</evidence>
<dbReference type="InterPro" id="IPR036505">
    <property type="entry name" value="Amidase/PGRP_sf"/>
</dbReference>
<dbReference type="InterPro" id="IPR036366">
    <property type="entry name" value="PGBDSf"/>
</dbReference>
<dbReference type="InterPro" id="IPR002502">
    <property type="entry name" value="Amidase_domain"/>
</dbReference>
<dbReference type="SUPFAM" id="SSF47090">
    <property type="entry name" value="PGBD-like"/>
    <property type="match status" value="1"/>
</dbReference>
<evidence type="ECO:0000259" key="6">
    <source>
        <dbReference type="SMART" id="SM00644"/>
    </source>
</evidence>
<evidence type="ECO:0000256" key="4">
    <source>
        <dbReference type="ARBA" id="ARBA00022801"/>
    </source>
</evidence>
<evidence type="ECO:0000256" key="1">
    <source>
        <dbReference type="ARBA" id="ARBA00001561"/>
    </source>
</evidence>
<comment type="similarity">
    <text evidence="2">Belongs to the N-acetylmuramoyl-L-alanine amidase 2 family.</text>
</comment>
<dbReference type="GO" id="GO:0009253">
    <property type="term" value="P:peptidoglycan catabolic process"/>
    <property type="evidence" value="ECO:0007669"/>
    <property type="project" value="InterPro"/>
</dbReference>
<keyword evidence="5" id="KW-0961">Cell wall biogenesis/degradation</keyword>
<dbReference type="GO" id="GO:0008745">
    <property type="term" value="F:N-acetylmuramoyl-L-alanine amidase activity"/>
    <property type="evidence" value="ECO:0007669"/>
    <property type="project" value="UniProtKB-EC"/>
</dbReference>